<protein>
    <submittedName>
        <fullName evidence="2">Uncharacterized protein</fullName>
    </submittedName>
</protein>
<name>A0A7I8KPD0_SPIIN</name>
<evidence type="ECO:0000313" key="3">
    <source>
        <dbReference type="Proteomes" id="UP000663760"/>
    </source>
</evidence>
<dbReference type="AlphaFoldDB" id="A0A7I8KPD0"/>
<sequence>METPSSMRRVTRSQTSASRSRGGKKKLENPTALVDITNSSPIVGLAAGSLKTPSSAGKSKAWAAARKTPGSGEAILRGQVKTLLQKVEEEEVEVVKPSSEQWGAPFLALLGHLRSPASLLAPTPANTPQIICQGSVSLSCCLQAAANLREEEETLDVADSLINRALLFDSPEEDDRSSAWSMQVNESSSQRGDEEGGEEDGDAGLLDDLCEGLRTMSMGQRELPRFTGKHTRFAYNSDDEIVGEEEEVGGAGEISPSVLLLKGLPAPKGKHLRFQEGEEEED</sequence>
<evidence type="ECO:0000313" key="2">
    <source>
        <dbReference type="EMBL" id="CAA7399660.1"/>
    </source>
</evidence>
<proteinExistence type="predicted"/>
<dbReference type="OrthoDB" id="162989at2759"/>
<feature type="region of interest" description="Disordered" evidence="1">
    <location>
        <begin position="173"/>
        <end position="204"/>
    </location>
</feature>
<keyword evidence="3" id="KW-1185">Reference proteome</keyword>
<reference evidence="2" key="1">
    <citation type="submission" date="2020-02" db="EMBL/GenBank/DDBJ databases">
        <authorList>
            <person name="Scholz U."/>
            <person name="Mascher M."/>
            <person name="Fiebig A."/>
        </authorList>
    </citation>
    <scope>NUCLEOTIDE SEQUENCE</scope>
</reference>
<dbReference type="PANTHER" id="PTHR47512:SF3">
    <property type="entry name" value="CHALCONE-FLAVONONE ISOMERASE FAMILY PROTEIN"/>
    <property type="match status" value="1"/>
</dbReference>
<dbReference type="Proteomes" id="UP000663760">
    <property type="component" value="Chromosome 7"/>
</dbReference>
<evidence type="ECO:0000256" key="1">
    <source>
        <dbReference type="SAM" id="MobiDB-lite"/>
    </source>
</evidence>
<accession>A0A7I8KPD0</accession>
<organism evidence="2 3">
    <name type="scientific">Spirodela intermedia</name>
    <name type="common">Intermediate duckweed</name>
    <dbReference type="NCBI Taxonomy" id="51605"/>
    <lineage>
        <taxon>Eukaryota</taxon>
        <taxon>Viridiplantae</taxon>
        <taxon>Streptophyta</taxon>
        <taxon>Embryophyta</taxon>
        <taxon>Tracheophyta</taxon>
        <taxon>Spermatophyta</taxon>
        <taxon>Magnoliopsida</taxon>
        <taxon>Liliopsida</taxon>
        <taxon>Araceae</taxon>
        <taxon>Lemnoideae</taxon>
        <taxon>Spirodela</taxon>
    </lineage>
</organism>
<feature type="region of interest" description="Disordered" evidence="1">
    <location>
        <begin position="1"/>
        <end position="31"/>
    </location>
</feature>
<feature type="compositionally biased region" description="Polar residues" evidence="1">
    <location>
        <begin position="178"/>
        <end position="190"/>
    </location>
</feature>
<gene>
    <name evidence="2" type="ORF">SI8410_07010330</name>
</gene>
<dbReference type="PANTHER" id="PTHR47512">
    <property type="entry name" value="EXPRESSED PROTEIN"/>
    <property type="match status" value="1"/>
</dbReference>
<dbReference type="EMBL" id="LR746270">
    <property type="protein sequence ID" value="CAA7399660.1"/>
    <property type="molecule type" value="Genomic_DNA"/>
</dbReference>
<feature type="compositionally biased region" description="Polar residues" evidence="1">
    <location>
        <begin position="1"/>
        <end position="19"/>
    </location>
</feature>